<accession>A0A166T2B6</accession>
<feature type="compositionally biased region" description="Low complexity" evidence="1">
    <location>
        <begin position="109"/>
        <end position="127"/>
    </location>
</feature>
<gene>
    <name evidence="2" type="ORF">CT0861_12469</name>
</gene>
<dbReference type="AlphaFoldDB" id="A0A166T2B6"/>
<feature type="non-terminal residue" evidence="2">
    <location>
        <position position="1"/>
    </location>
</feature>
<evidence type="ECO:0000313" key="3">
    <source>
        <dbReference type="Proteomes" id="UP000076552"/>
    </source>
</evidence>
<reference evidence="2 3" key="1">
    <citation type="submission" date="2015-06" db="EMBL/GenBank/DDBJ databases">
        <title>Survival trade-offs in plant roots during colonization by closely related pathogenic and mutualistic fungi.</title>
        <authorList>
            <person name="Hacquard S."/>
            <person name="Kracher B."/>
            <person name="Hiruma K."/>
            <person name="Weinman A."/>
            <person name="Muench P."/>
            <person name="Garrido Oter R."/>
            <person name="Ver Loren van Themaat E."/>
            <person name="Dallerey J.-F."/>
            <person name="Damm U."/>
            <person name="Henrissat B."/>
            <person name="Lespinet O."/>
            <person name="Thon M."/>
            <person name="Kemen E."/>
            <person name="McHardy A.C."/>
            <person name="Schulze-Lefert P."/>
            <person name="O'Connell R.J."/>
        </authorList>
    </citation>
    <scope>NUCLEOTIDE SEQUENCE [LARGE SCALE GENOMIC DNA]</scope>
    <source>
        <strain evidence="2 3">0861</strain>
    </source>
</reference>
<dbReference type="Proteomes" id="UP000076552">
    <property type="component" value="Unassembled WGS sequence"/>
</dbReference>
<organism evidence="2 3">
    <name type="scientific">Colletotrichum tofieldiae</name>
    <dbReference type="NCBI Taxonomy" id="708197"/>
    <lineage>
        <taxon>Eukaryota</taxon>
        <taxon>Fungi</taxon>
        <taxon>Dikarya</taxon>
        <taxon>Ascomycota</taxon>
        <taxon>Pezizomycotina</taxon>
        <taxon>Sordariomycetes</taxon>
        <taxon>Hypocreomycetidae</taxon>
        <taxon>Glomerellales</taxon>
        <taxon>Glomerellaceae</taxon>
        <taxon>Colletotrichum</taxon>
        <taxon>Colletotrichum spaethianum species complex</taxon>
    </lineage>
</organism>
<protein>
    <submittedName>
        <fullName evidence="2">Uncharacterized protein</fullName>
    </submittedName>
</protein>
<dbReference type="EMBL" id="LFIV01000071">
    <property type="protein sequence ID" value="KZL71474.1"/>
    <property type="molecule type" value="Genomic_DNA"/>
</dbReference>
<sequence length="183" mass="19414">LCKLVPCLPLCCVLVCVPSSSWWSLPNPKRLHKVLPPSSPLYTLTFVILLLNNCRLSNNLTLQQTNSTQNQDKNHSKWSRLSLSSVVTPRSPAPSSSSRSPSPLPPRSPGTSPVTTPTPSVACTSTPLVTTPTAALLPALTSTPTTRVTAPPKTRTATSVTLATLRPMLRATPRAPSPTSTSS</sequence>
<keyword evidence="3" id="KW-1185">Reference proteome</keyword>
<comment type="caution">
    <text evidence="2">The sequence shown here is derived from an EMBL/GenBank/DDBJ whole genome shotgun (WGS) entry which is preliminary data.</text>
</comment>
<feature type="region of interest" description="Disordered" evidence="1">
    <location>
        <begin position="65"/>
        <end position="127"/>
    </location>
</feature>
<proteinExistence type="predicted"/>
<evidence type="ECO:0000256" key="1">
    <source>
        <dbReference type="SAM" id="MobiDB-lite"/>
    </source>
</evidence>
<feature type="compositionally biased region" description="Low complexity" evidence="1">
    <location>
        <begin position="84"/>
        <end position="101"/>
    </location>
</feature>
<name>A0A166T2B6_9PEZI</name>
<evidence type="ECO:0000313" key="2">
    <source>
        <dbReference type="EMBL" id="KZL71474.1"/>
    </source>
</evidence>